<protein>
    <submittedName>
        <fullName evidence="2">F-Box protein</fullName>
    </submittedName>
</protein>
<dbReference type="EMBL" id="CP097510">
    <property type="protein sequence ID" value="URE41626.1"/>
    <property type="molecule type" value="Genomic_DNA"/>
</dbReference>
<keyword evidence="3" id="KW-1185">Reference proteome</keyword>
<dbReference type="OrthoDB" id="1924875at2759"/>
<organism evidence="2 3">
    <name type="scientific">Musa troglodytarum</name>
    <name type="common">fe'i banana</name>
    <dbReference type="NCBI Taxonomy" id="320322"/>
    <lineage>
        <taxon>Eukaryota</taxon>
        <taxon>Viridiplantae</taxon>
        <taxon>Streptophyta</taxon>
        <taxon>Embryophyta</taxon>
        <taxon>Tracheophyta</taxon>
        <taxon>Spermatophyta</taxon>
        <taxon>Magnoliopsida</taxon>
        <taxon>Liliopsida</taxon>
        <taxon>Zingiberales</taxon>
        <taxon>Musaceae</taxon>
        <taxon>Musa</taxon>
    </lineage>
</organism>
<dbReference type="EMBL" id="CP097510">
    <property type="protein sequence ID" value="URE41624.1"/>
    <property type="molecule type" value="Genomic_DNA"/>
</dbReference>
<name>A0A9E7HWI5_9LILI</name>
<dbReference type="Proteomes" id="UP001055439">
    <property type="component" value="Chromosome 8"/>
</dbReference>
<evidence type="ECO:0000313" key="2">
    <source>
        <dbReference type="EMBL" id="URE41624.1"/>
    </source>
</evidence>
<accession>A0A9E7HWI5</accession>
<dbReference type="Pfam" id="PF00646">
    <property type="entry name" value="F-box"/>
    <property type="match status" value="1"/>
</dbReference>
<dbReference type="SUPFAM" id="SSF81383">
    <property type="entry name" value="F-box domain"/>
    <property type="match status" value="1"/>
</dbReference>
<reference evidence="2" key="1">
    <citation type="submission" date="2022-05" db="EMBL/GenBank/DDBJ databases">
        <title>The Musa troglodytarum L. genome provides insights into the mechanism of non-climacteric behaviour and enrichment of carotenoids.</title>
        <authorList>
            <person name="Wang J."/>
        </authorList>
    </citation>
    <scope>NUCLEOTIDE SEQUENCE</scope>
    <source>
        <tissue evidence="2">Leaf</tissue>
    </source>
</reference>
<dbReference type="Gene3D" id="1.20.1280.50">
    <property type="match status" value="1"/>
</dbReference>
<dbReference type="InterPro" id="IPR001810">
    <property type="entry name" value="F-box_dom"/>
</dbReference>
<evidence type="ECO:0000313" key="3">
    <source>
        <dbReference type="Proteomes" id="UP001055439"/>
    </source>
</evidence>
<dbReference type="InterPro" id="IPR036047">
    <property type="entry name" value="F-box-like_dom_sf"/>
</dbReference>
<gene>
    <name evidence="2" type="ORF">MUK42_13301</name>
</gene>
<dbReference type="PROSITE" id="PS50181">
    <property type="entry name" value="FBOX"/>
    <property type="match status" value="1"/>
</dbReference>
<evidence type="ECO:0000259" key="1">
    <source>
        <dbReference type="PROSITE" id="PS50181"/>
    </source>
</evidence>
<dbReference type="AlphaFoldDB" id="A0A9E7HWI5"/>
<dbReference type="CDD" id="cd09917">
    <property type="entry name" value="F-box_SF"/>
    <property type="match status" value="1"/>
</dbReference>
<feature type="domain" description="F-box" evidence="1">
    <location>
        <begin position="9"/>
        <end position="53"/>
    </location>
</feature>
<proteinExistence type="predicted"/>
<sequence>MASPPPAPAMSFSDFPEDIQLNILSFLSPTEIFAFASTSRRFAAHESPLWLFMCERRWGFSTRLRSWSCSAAAGRRSPFARLYKALDRWEDLIGFWRRIGPGEPRLVLFEWGPSYIVGSRVSPSTKAARDGYGILKLPFLWLGLSSRGEPICFLHPGCRLDSVADLLGSVSDSTISSSGFSDPNLVPVTVSFMGCNRFVLEENWGYYANASAECSNCVQKEVLRIEGTSPPDRLMSEIYQHFANLTRPIDGKATRRQRKKEKERFERGRRWHAEYFVKICNCYPTPERPLQGLWKGISEDRVLEFYLVAYDDIGGITCQRVGEVGGQFLGYSPVFWTSNTRFPREEQDLYGSREHIRSVSSDWRSIKSEVVVRILHINSGYVLVIPSLSDSSSDTRNIDGRIWEYDDGTFGFGFLRNDYIIDLKHVTLNGSLLDTVELPSVQTLATNNLDFGTFLSCLSTKPPVSSTSSLTNSHRNRSSFLSASIRLSSSRCSDLSLPPPGSSIALASPRKSTALEPSHGLPETAIALSSLRRSSSLTAPYSEETVRKRASSSKARLWASERGGGCSWRARFLDLRKAFWASFLRRAWRILGVGKTPLRRSRCLTASVLGSKGLCSEKKVESEAAAETAMARRGIEEGVAKRGTASYWIS</sequence>